<keyword evidence="2" id="KW-1185">Reference proteome</keyword>
<sequence>MPSKLELIHLDYEIWLLRVPPTTSNPAAEVVPHWALVFPEHDIPSLTEDLPESDFGRFQEIIFSHLGKTWDDLPLEPVLRELDAERKLSWQGIIKHVDPGSKVE</sequence>
<evidence type="ECO:0000313" key="1">
    <source>
        <dbReference type="EMBL" id="KAA1073676.1"/>
    </source>
</evidence>
<protein>
    <submittedName>
        <fullName evidence="1">Uncharacterized protein</fullName>
    </submittedName>
</protein>
<dbReference type="Proteomes" id="UP000324748">
    <property type="component" value="Unassembled WGS sequence"/>
</dbReference>
<dbReference type="OrthoDB" id="10370556at2759"/>
<organism evidence="1 2">
    <name type="scientific">Puccinia graminis f. sp. tritici</name>
    <dbReference type="NCBI Taxonomy" id="56615"/>
    <lineage>
        <taxon>Eukaryota</taxon>
        <taxon>Fungi</taxon>
        <taxon>Dikarya</taxon>
        <taxon>Basidiomycota</taxon>
        <taxon>Pucciniomycotina</taxon>
        <taxon>Pucciniomycetes</taxon>
        <taxon>Pucciniales</taxon>
        <taxon>Pucciniaceae</taxon>
        <taxon>Puccinia</taxon>
    </lineage>
</organism>
<dbReference type="EMBL" id="VSWC01000158">
    <property type="protein sequence ID" value="KAA1073676.1"/>
    <property type="molecule type" value="Genomic_DNA"/>
</dbReference>
<reference evidence="1 2" key="1">
    <citation type="submission" date="2019-05" db="EMBL/GenBank/DDBJ databases">
        <title>Emergence of the Ug99 lineage of the wheat stem rust pathogen through somatic hybridization.</title>
        <authorList>
            <person name="Li F."/>
            <person name="Upadhyaya N.M."/>
            <person name="Sperschneider J."/>
            <person name="Matny O."/>
            <person name="Nguyen-Phuc H."/>
            <person name="Mago R."/>
            <person name="Raley C."/>
            <person name="Miller M.E."/>
            <person name="Silverstein K.A.T."/>
            <person name="Henningsen E."/>
            <person name="Hirsch C.D."/>
            <person name="Visser B."/>
            <person name="Pretorius Z.A."/>
            <person name="Steffenson B.J."/>
            <person name="Schwessinger B."/>
            <person name="Dodds P.N."/>
            <person name="Figueroa M."/>
        </authorList>
    </citation>
    <scope>NUCLEOTIDE SEQUENCE [LARGE SCALE GENOMIC DNA]</scope>
    <source>
        <strain evidence="1">21-0</strain>
    </source>
</reference>
<proteinExistence type="predicted"/>
<name>A0A5B0MBL5_PUCGR</name>
<accession>A0A5B0MBL5</accession>
<comment type="caution">
    <text evidence="1">The sequence shown here is derived from an EMBL/GenBank/DDBJ whole genome shotgun (WGS) entry which is preliminary data.</text>
</comment>
<gene>
    <name evidence="1" type="ORF">PGT21_022249</name>
</gene>
<dbReference type="AlphaFoldDB" id="A0A5B0MBL5"/>
<evidence type="ECO:0000313" key="2">
    <source>
        <dbReference type="Proteomes" id="UP000324748"/>
    </source>
</evidence>